<dbReference type="Gene3D" id="1.20.120.10">
    <property type="entry name" value="Cytochrome c/b562"/>
    <property type="match status" value="1"/>
</dbReference>
<dbReference type="InterPro" id="IPR010980">
    <property type="entry name" value="Cyt_c/b562"/>
</dbReference>
<dbReference type="SUPFAM" id="SSF47175">
    <property type="entry name" value="Cytochromes"/>
    <property type="match status" value="1"/>
</dbReference>
<keyword evidence="2 3" id="KW-0732">Signal</keyword>
<evidence type="ECO:0000256" key="1">
    <source>
        <dbReference type="ARBA" id="ARBA00005523"/>
    </source>
</evidence>
<dbReference type="GO" id="GO:0009055">
    <property type="term" value="F:electron transfer activity"/>
    <property type="evidence" value="ECO:0007669"/>
    <property type="project" value="InterPro"/>
</dbReference>
<dbReference type="OrthoDB" id="6119894at2"/>
<reference evidence="4 5" key="1">
    <citation type="submission" date="2017-02" db="EMBL/GenBank/DDBJ databases">
        <title>Pseudoalteromonas ulvae TC14 Genome.</title>
        <authorList>
            <person name="Molmeret M."/>
        </authorList>
    </citation>
    <scope>NUCLEOTIDE SEQUENCE [LARGE SCALE GENOMIC DNA]</scope>
    <source>
        <strain evidence="4">TC14</strain>
    </source>
</reference>
<gene>
    <name evidence="4" type="ORF">B1199_07655</name>
</gene>
<feature type="signal peptide" evidence="3">
    <location>
        <begin position="1"/>
        <end position="21"/>
    </location>
</feature>
<evidence type="ECO:0000256" key="3">
    <source>
        <dbReference type="SAM" id="SignalP"/>
    </source>
</evidence>
<name>A0A244CRI1_PSEDV</name>
<organism evidence="4 5">
    <name type="scientific">Pseudoalteromonas ulvae</name>
    <dbReference type="NCBI Taxonomy" id="107327"/>
    <lineage>
        <taxon>Bacteria</taxon>
        <taxon>Pseudomonadati</taxon>
        <taxon>Pseudomonadota</taxon>
        <taxon>Gammaproteobacteria</taxon>
        <taxon>Alteromonadales</taxon>
        <taxon>Pseudoalteromonadaceae</taxon>
        <taxon>Pseudoalteromonas</taxon>
    </lineage>
</organism>
<evidence type="ECO:0000313" key="4">
    <source>
        <dbReference type="EMBL" id="OUL58221.1"/>
    </source>
</evidence>
<sequence>MRGCMKYLILVLILVSQSLVGQNNDLSLTMKNMGLSYKNAIQATDPESLETHLIDMLGYLKQSEQFSFNDKKEASLEGLKKVANIVKQAQAFNQAGEFDKAILHLKPIDKLRKKYHKLHEPSFWDLLFGQ</sequence>
<protein>
    <recommendedName>
        <fullName evidence="6">Cytochrome b562 family protein</fullName>
    </recommendedName>
</protein>
<dbReference type="Proteomes" id="UP000194841">
    <property type="component" value="Unassembled WGS sequence"/>
</dbReference>
<dbReference type="InterPro" id="IPR009155">
    <property type="entry name" value="Cyt_b562"/>
</dbReference>
<dbReference type="AlphaFoldDB" id="A0A244CRI1"/>
<dbReference type="EMBL" id="MWPV01000002">
    <property type="protein sequence ID" value="OUL58221.1"/>
    <property type="molecule type" value="Genomic_DNA"/>
</dbReference>
<dbReference type="GO" id="GO:0005506">
    <property type="term" value="F:iron ion binding"/>
    <property type="evidence" value="ECO:0007669"/>
    <property type="project" value="InterPro"/>
</dbReference>
<comment type="similarity">
    <text evidence="1">Belongs to the cytochrome b562 family.</text>
</comment>
<evidence type="ECO:0000313" key="5">
    <source>
        <dbReference type="Proteomes" id="UP000194841"/>
    </source>
</evidence>
<feature type="chain" id="PRO_5013167983" description="Cytochrome b562 family protein" evidence="3">
    <location>
        <begin position="22"/>
        <end position="130"/>
    </location>
</feature>
<proteinExistence type="inferred from homology"/>
<evidence type="ECO:0008006" key="6">
    <source>
        <dbReference type="Google" id="ProtNLM"/>
    </source>
</evidence>
<accession>A0A244CRI1</accession>
<keyword evidence="5" id="KW-1185">Reference proteome</keyword>
<dbReference type="GO" id="GO:0020037">
    <property type="term" value="F:heme binding"/>
    <property type="evidence" value="ECO:0007669"/>
    <property type="project" value="InterPro"/>
</dbReference>
<comment type="caution">
    <text evidence="4">The sequence shown here is derived from an EMBL/GenBank/DDBJ whole genome shotgun (WGS) entry which is preliminary data.</text>
</comment>
<evidence type="ECO:0000256" key="2">
    <source>
        <dbReference type="ARBA" id="ARBA00022729"/>
    </source>
</evidence>
<dbReference type="GO" id="GO:0022900">
    <property type="term" value="P:electron transport chain"/>
    <property type="evidence" value="ECO:0007669"/>
    <property type="project" value="InterPro"/>
</dbReference>
<dbReference type="GO" id="GO:0042597">
    <property type="term" value="C:periplasmic space"/>
    <property type="evidence" value="ECO:0007669"/>
    <property type="project" value="InterPro"/>
</dbReference>
<dbReference type="Pfam" id="PF07361">
    <property type="entry name" value="Cytochrom_B562"/>
    <property type="match status" value="1"/>
</dbReference>